<dbReference type="GO" id="GO:0003985">
    <property type="term" value="F:acetyl-CoA C-acetyltransferase activity"/>
    <property type="evidence" value="ECO:0007669"/>
    <property type="project" value="UniProtKB-EC"/>
</dbReference>
<feature type="active site" description="Acyl-thioester intermediate" evidence="9">
    <location>
        <position position="89"/>
    </location>
</feature>
<dbReference type="PANTHER" id="PTHR18919">
    <property type="entry name" value="ACETYL-COA C-ACYLTRANSFERASE"/>
    <property type="match status" value="1"/>
</dbReference>
<dbReference type="CDD" id="cd00751">
    <property type="entry name" value="thiolase"/>
    <property type="match status" value="1"/>
</dbReference>
<evidence type="ECO:0000256" key="6">
    <source>
        <dbReference type="ARBA" id="ARBA00030755"/>
    </source>
</evidence>
<keyword evidence="5 10" id="KW-0012">Acyltransferase</keyword>
<name>A0A2T2WJS4_9FIRM</name>
<evidence type="ECO:0000256" key="2">
    <source>
        <dbReference type="ARBA" id="ARBA00010982"/>
    </source>
</evidence>
<dbReference type="InterPro" id="IPR020610">
    <property type="entry name" value="Thiolase_AS"/>
</dbReference>
<dbReference type="InterPro" id="IPR020613">
    <property type="entry name" value="Thiolase_CS"/>
</dbReference>
<comment type="catalytic activity">
    <reaction evidence="8">
        <text>2 acetyl-CoA = acetoacetyl-CoA + CoA</text>
        <dbReference type="Rhea" id="RHEA:21036"/>
        <dbReference type="ChEBI" id="CHEBI:57286"/>
        <dbReference type="ChEBI" id="CHEBI:57287"/>
        <dbReference type="ChEBI" id="CHEBI:57288"/>
        <dbReference type="EC" id="2.3.1.9"/>
    </reaction>
</comment>
<feature type="domain" description="Thiolase N-terminal" evidence="11">
    <location>
        <begin position="4"/>
        <end position="260"/>
    </location>
</feature>
<protein>
    <recommendedName>
        <fullName evidence="7">Acetyl-CoA acetyltransferase</fullName>
        <ecNumber evidence="3">2.3.1.9</ecNumber>
    </recommendedName>
    <alternativeName>
        <fullName evidence="6">Acetoacetyl-CoA thiolase</fullName>
    </alternativeName>
</protein>
<proteinExistence type="inferred from homology"/>
<comment type="similarity">
    <text evidence="2 10">Belongs to the thiolase-like superfamily. Thiolase family.</text>
</comment>
<dbReference type="PROSITE" id="PS00099">
    <property type="entry name" value="THIOLASE_3"/>
    <property type="match status" value="1"/>
</dbReference>
<dbReference type="GO" id="GO:0005737">
    <property type="term" value="C:cytoplasm"/>
    <property type="evidence" value="ECO:0007669"/>
    <property type="project" value="UniProtKB-SubCell"/>
</dbReference>
<feature type="active site" description="Proton acceptor" evidence="9">
    <location>
        <position position="377"/>
    </location>
</feature>
<dbReference type="Pfam" id="PF00108">
    <property type="entry name" value="Thiolase_N"/>
    <property type="match status" value="1"/>
</dbReference>
<gene>
    <name evidence="13" type="ORF">C7B45_06605</name>
</gene>
<keyword evidence="4 10" id="KW-0808">Transferase</keyword>
<dbReference type="Gene3D" id="3.40.47.10">
    <property type="match status" value="2"/>
</dbReference>
<reference evidence="13 14" key="1">
    <citation type="journal article" date="2014" name="BMC Genomics">
        <title>Comparison of environmental and isolate Sulfobacillus genomes reveals diverse carbon, sulfur, nitrogen, and hydrogen metabolisms.</title>
        <authorList>
            <person name="Justice N.B."/>
            <person name="Norman A."/>
            <person name="Brown C.T."/>
            <person name="Singh A."/>
            <person name="Thomas B.C."/>
            <person name="Banfield J.F."/>
        </authorList>
    </citation>
    <scope>NUCLEOTIDE SEQUENCE [LARGE SCALE GENOMIC DNA]</scope>
    <source>
        <strain evidence="13">AMDSBA3</strain>
    </source>
</reference>
<dbReference type="EC" id="2.3.1.9" evidence="3"/>
<evidence type="ECO:0000256" key="3">
    <source>
        <dbReference type="ARBA" id="ARBA00012705"/>
    </source>
</evidence>
<evidence type="ECO:0000256" key="10">
    <source>
        <dbReference type="RuleBase" id="RU003557"/>
    </source>
</evidence>
<evidence type="ECO:0000259" key="11">
    <source>
        <dbReference type="Pfam" id="PF00108"/>
    </source>
</evidence>
<dbReference type="EMBL" id="PXYV01000016">
    <property type="protein sequence ID" value="PSR22487.1"/>
    <property type="molecule type" value="Genomic_DNA"/>
</dbReference>
<dbReference type="PIRSF" id="PIRSF000429">
    <property type="entry name" value="Ac-CoA_Ac_transf"/>
    <property type="match status" value="1"/>
</dbReference>
<dbReference type="PANTHER" id="PTHR18919:SF107">
    <property type="entry name" value="ACETYL-COA ACETYLTRANSFERASE, CYTOSOLIC"/>
    <property type="match status" value="1"/>
</dbReference>
<comment type="subcellular location">
    <subcellularLocation>
        <location evidence="1">Cytoplasm</location>
    </subcellularLocation>
</comment>
<feature type="domain" description="Thiolase C-terminal" evidence="12">
    <location>
        <begin position="269"/>
        <end position="389"/>
    </location>
</feature>
<dbReference type="AlphaFoldDB" id="A0A2T2WJS4"/>
<evidence type="ECO:0000313" key="13">
    <source>
        <dbReference type="EMBL" id="PSR22487.1"/>
    </source>
</evidence>
<dbReference type="PROSITE" id="PS00737">
    <property type="entry name" value="THIOLASE_2"/>
    <property type="match status" value="1"/>
</dbReference>
<dbReference type="NCBIfam" id="TIGR01930">
    <property type="entry name" value="AcCoA-C-Actrans"/>
    <property type="match status" value="1"/>
</dbReference>
<organism evidence="13 14">
    <name type="scientific">Sulfobacillus acidophilus</name>
    <dbReference type="NCBI Taxonomy" id="53633"/>
    <lineage>
        <taxon>Bacteria</taxon>
        <taxon>Bacillati</taxon>
        <taxon>Bacillota</taxon>
        <taxon>Clostridia</taxon>
        <taxon>Eubacteriales</taxon>
        <taxon>Clostridiales Family XVII. Incertae Sedis</taxon>
        <taxon>Sulfobacillus</taxon>
    </lineage>
</organism>
<evidence type="ECO:0000256" key="7">
    <source>
        <dbReference type="ARBA" id="ARBA00044137"/>
    </source>
</evidence>
<evidence type="ECO:0000256" key="5">
    <source>
        <dbReference type="ARBA" id="ARBA00023315"/>
    </source>
</evidence>
<comment type="caution">
    <text evidence="13">The sequence shown here is derived from an EMBL/GenBank/DDBJ whole genome shotgun (WGS) entry which is preliminary data.</text>
</comment>
<dbReference type="InterPro" id="IPR002155">
    <property type="entry name" value="Thiolase"/>
</dbReference>
<evidence type="ECO:0000256" key="1">
    <source>
        <dbReference type="ARBA" id="ARBA00004496"/>
    </source>
</evidence>
<evidence type="ECO:0000259" key="12">
    <source>
        <dbReference type="Pfam" id="PF02803"/>
    </source>
</evidence>
<dbReference type="InterPro" id="IPR016039">
    <property type="entry name" value="Thiolase-like"/>
</dbReference>
<dbReference type="SUPFAM" id="SSF53901">
    <property type="entry name" value="Thiolase-like"/>
    <property type="match status" value="2"/>
</dbReference>
<evidence type="ECO:0000256" key="4">
    <source>
        <dbReference type="ARBA" id="ARBA00022679"/>
    </source>
</evidence>
<sequence length="393" mass="41865">MEDVVILDGVRAAIGTFGGSLKDTPASELGGIVVKEALTRSSVDPAAVDEVIMGCVGQVSGDAFLARRIALAAGLPAQGTTAQTVNRLCGSGLQAIITGTQWLKLGDADAIVAGGAENMSRLPYYVWNRWGRRLGHGELEDGVLSAVTDPFGQYPMGETAEILAERYHVSRQEQDQLAWDSQVRAHAAIAEGRFAAEIVPVMVKDARRQQVAFKTDEHPRDTSLEQLQKLKPAFRPNGTVTAGNASGINDGAAAVVLMRATDAERKNLSPRARVVSYAVAGVEPEVMGYAPVYAIAQALKRANLAVEDLDLIELNEAFAAQAVAVVRDAHLPWEKTNVNGGAIALGHPIGATGAILTVKLLYELERRRGRYGLVTMCIGGGQGIAAIFENYRR</sequence>
<dbReference type="InterPro" id="IPR020615">
    <property type="entry name" value="Thiolase_acyl_enz_int_AS"/>
</dbReference>
<dbReference type="FunFam" id="3.40.47.10:FF:000010">
    <property type="entry name" value="Acetyl-CoA acetyltransferase (Thiolase)"/>
    <property type="match status" value="1"/>
</dbReference>
<dbReference type="Pfam" id="PF02803">
    <property type="entry name" value="Thiolase_C"/>
    <property type="match status" value="1"/>
</dbReference>
<evidence type="ECO:0000256" key="9">
    <source>
        <dbReference type="PIRSR" id="PIRSR000429-1"/>
    </source>
</evidence>
<dbReference type="PROSITE" id="PS00098">
    <property type="entry name" value="THIOLASE_1"/>
    <property type="match status" value="1"/>
</dbReference>
<dbReference type="Proteomes" id="UP000241848">
    <property type="component" value="Unassembled WGS sequence"/>
</dbReference>
<evidence type="ECO:0000256" key="8">
    <source>
        <dbReference type="ARBA" id="ARBA00051550"/>
    </source>
</evidence>
<dbReference type="InterPro" id="IPR020617">
    <property type="entry name" value="Thiolase_C"/>
</dbReference>
<feature type="active site" description="Proton acceptor" evidence="9">
    <location>
        <position position="347"/>
    </location>
</feature>
<dbReference type="InterPro" id="IPR020616">
    <property type="entry name" value="Thiolase_N"/>
</dbReference>
<evidence type="ECO:0000313" key="14">
    <source>
        <dbReference type="Proteomes" id="UP000241848"/>
    </source>
</evidence>
<accession>A0A2T2WJS4</accession>